<dbReference type="SUPFAM" id="SSF53335">
    <property type="entry name" value="S-adenosyl-L-methionine-dependent methyltransferases"/>
    <property type="match status" value="1"/>
</dbReference>
<gene>
    <name evidence="1" type="ORF">SAMN05216252_13016</name>
</gene>
<dbReference type="Proteomes" id="UP000198280">
    <property type="component" value="Unassembled WGS sequence"/>
</dbReference>
<organism evidence="1 2">
    <name type="scientific">Actinacidiphila glaucinigra</name>
    <dbReference type="NCBI Taxonomy" id="235986"/>
    <lineage>
        <taxon>Bacteria</taxon>
        <taxon>Bacillati</taxon>
        <taxon>Actinomycetota</taxon>
        <taxon>Actinomycetes</taxon>
        <taxon>Kitasatosporales</taxon>
        <taxon>Streptomycetaceae</taxon>
        <taxon>Actinacidiphila</taxon>
    </lineage>
</organism>
<dbReference type="AlphaFoldDB" id="A0A239N103"/>
<dbReference type="InterPro" id="IPR029063">
    <property type="entry name" value="SAM-dependent_MTases_sf"/>
</dbReference>
<name>A0A239N103_9ACTN</name>
<reference evidence="1 2" key="1">
    <citation type="submission" date="2017-06" db="EMBL/GenBank/DDBJ databases">
        <authorList>
            <person name="Kim H.J."/>
            <person name="Triplett B.A."/>
        </authorList>
    </citation>
    <scope>NUCLEOTIDE SEQUENCE [LARGE SCALE GENOMIC DNA]</scope>
    <source>
        <strain evidence="1 2">CGMCC 4.1858</strain>
    </source>
</reference>
<evidence type="ECO:0000313" key="1">
    <source>
        <dbReference type="EMBL" id="SNT48585.1"/>
    </source>
</evidence>
<keyword evidence="2" id="KW-1185">Reference proteome</keyword>
<dbReference type="EMBL" id="FZOF01000030">
    <property type="protein sequence ID" value="SNT48585.1"/>
    <property type="molecule type" value="Genomic_DNA"/>
</dbReference>
<accession>A0A239N103</accession>
<evidence type="ECO:0000313" key="2">
    <source>
        <dbReference type="Proteomes" id="UP000198280"/>
    </source>
</evidence>
<dbReference type="OrthoDB" id="7273451at2"/>
<evidence type="ECO:0008006" key="3">
    <source>
        <dbReference type="Google" id="ProtNLM"/>
    </source>
</evidence>
<sequence length="283" mass="28895">MTTSDTAPFTPHWLALREDADAAARAADLLGPLREHLAGADRGSGPLVVRDLGCGTGSMGRWLSGSLPGPQHWILHDHDPALLALAAASLTGLTAGGGPVTAETREGDLTRLTAADLAGTSLVTASALLDLLTADEIDALAATFTAAGVPVLFGLSVVGEVELGPADPLDADITAAFNAHQRRTAGGRALLGPDALDVAARAFTRHGASVTTRPSPWRLGADSAALTAEWLRGWVGAAVEQDPRLAAPAQSYLRRRLEDCAAGRLTAVVGHGDLLALPGGGAR</sequence>
<dbReference type="RefSeq" id="WP_089228248.1">
    <property type="nucleotide sequence ID" value="NZ_FZOF01000030.1"/>
</dbReference>
<proteinExistence type="predicted"/>
<protein>
    <recommendedName>
        <fullName evidence="3">SAM-dependent methyltransferase</fullName>
    </recommendedName>
</protein>
<dbReference type="Gene3D" id="3.40.50.150">
    <property type="entry name" value="Vaccinia Virus protein VP39"/>
    <property type="match status" value="1"/>
</dbReference>